<keyword evidence="6" id="KW-1185">Reference proteome</keyword>
<sequence length="210" mass="24273">MIVHSRQRIGSFAHALASFFMKLSQTCRHNFRNASPHAVHLSNGMRRPLAENWFPCQQEWLRLRRRIRTFTHRDDAEDHLQTALANYYERSQGQVTHPEAYITRSALNLHLNNLKKAASSTVSTTGEQEQILELRDPAPSQEEAYAASQRMKQFHDGCQQLPERTRQAFLLNRVEKMKYREIAAALGISESSVEKHIAKALVFLSSWMDQ</sequence>
<evidence type="ECO:0000313" key="6">
    <source>
        <dbReference type="Proteomes" id="UP000018209"/>
    </source>
</evidence>
<keyword evidence="1" id="KW-0805">Transcription regulation</keyword>
<dbReference type="PANTHER" id="PTHR43133:SF63">
    <property type="entry name" value="RNA POLYMERASE SIGMA FACTOR FECI-RELATED"/>
    <property type="match status" value="1"/>
</dbReference>
<reference evidence="5 6" key="1">
    <citation type="submission" date="2013-08" db="EMBL/GenBank/DDBJ databases">
        <title>Gluconobacter thailandicus NBRC 3257 whole genome sequence.</title>
        <authorList>
            <person name="Matsutani M."/>
            <person name="Yakushi T."/>
            <person name="Matsushita K."/>
        </authorList>
    </citation>
    <scope>NUCLEOTIDE SEQUENCE [LARGE SCALE GENOMIC DNA]</scope>
    <source>
        <strain evidence="5 6">NBRC 3257</strain>
    </source>
</reference>
<protein>
    <submittedName>
        <fullName evidence="5">Iron-regulated sigma factor/transcriptional regulator</fullName>
    </submittedName>
</protein>
<dbReference type="InterPro" id="IPR013249">
    <property type="entry name" value="RNA_pol_sigma70_r4_t2"/>
</dbReference>
<feature type="domain" description="RNA polymerase sigma factor 70 region 4 type 2" evidence="4">
    <location>
        <begin position="159"/>
        <end position="203"/>
    </location>
</feature>
<dbReference type="Gene3D" id="1.10.10.10">
    <property type="entry name" value="Winged helix-like DNA-binding domain superfamily/Winged helix DNA-binding domain"/>
    <property type="match status" value="1"/>
</dbReference>
<keyword evidence="3" id="KW-0804">Transcription</keyword>
<dbReference type="InterPro" id="IPR014284">
    <property type="entry name" value="RNA_pol_sigma-70_dom"/>
</dbReference>
<dbReference type="Proteomes" id="UP000018209">
    <property type="component" value="Unassembled WGS sequence"/>
</dbReference>
<dbReference type="Pfam" id="PF08281">
    <property type="entry name" value="Sigma70_r4_2"/>
    <property type="match status" value="1"/>
</dbReference>
<dbReference type="CDD" id="cd06171">
    <property type="entry name" value="Sigma70_r4"/>
    <property type="match status" value="1"/>
</dbReference>
<proteinExistence type="predicted"/>
<evidence type="ECO:0000256" key="3">
    <source>
        <dbReference type="ARBA" id="ARBA00023163"/>
    </source>
</evidence>
<dbReference type="InterPro" id="IPR036388">
    <property type="entry name" value="WH-like_DNA-bd_sf"/>
</dbReference>
<dbReference type="EMBL" id="BASM01000034">
    <property type="protein sequence ID" value="GAD27738.1"/>
    <property type="molecule type" value="Genomic_DNA"/>
</dbReference>
<gene>
    <name evidence="5" type="ORF">NBRC3257_2737</name>
</gene>
<dbReference type="PANTHER" id="PTHR43133">
    <property type="entry name" value="RNA POLYMERASE ECF-TYPE SIGMA FACTO"/>
    <property type="match status" value="1"/>
</dbReference>
<evidence type="ECO:0000313" key="5">
    <source>
        <dbReference type="EMBL" id="GAD27738.1"/>
    </source>
</evidence>
<evidence type="ECO:0000259" key="4">
    <source>
        <dbReference type="Pfam" id="PF08281"/>
    </source>
</evidence>
<dbReference type="InterPro" id="IPR013324">
    <property type="entry name" value="RNA_pol_sigma_r3/r4-like"/>
</dbReference>
<accession>A0ABQ0J1P9</accession>
<dbReference type="SUPFAM" id="SSF88659">
    <property type="entry name" value="Sigma3 and sigma4 domains of RNA polymerase sigma factors"/>
    <property type="match status" value="1"/>
</dbReference>
<evidence type="ECO:0000256" key="2">
    <source>
        <dbReference type="ARBA" id="ARBA00023082"/>
    </source>
</evidence>
<name>A0ABQ0J1P9_GLUTH</name>
<organism evidence="5 6">
    <name type="scientific">Gluconobacter thailandicus NBRC 3257</name>
    <dbReference type="NCBI Taxonomy" id="1381097"/>
    <lineage>
        <taxon>Bacteria</taxon>
        <taxon>Pseudomonadati</taxon>
        <taxon>Pseudomonadota</taxon>
        <taxon>Alphaproteobacteria</taxon>
        <taxon>Acetobacterales</taxon>
        <taxon>Acetobacteraceae</taxon>
        <taxon>Gluconobacter</taxon>
    </lineage>
</organism>
<comment type="caution">
    <text evidence="5">The sequence shown here is derived from an EMBL/GenBank/DDBJ whole genome shotgun (WGS) entry which is preliminary data.</text>
</comment>
<dbReference type="InterPro" id="IPR039425">
    <property type="entry name" value="RNA_pol_sigma-70-like"/>
</dbReference>
<dbReference type="NCBIfam" id="TIGR02937">
    <property type="entry name" value="sigma70-ECF"/>
    <property type="match status" value="1"/>
</dbReference>
<evidence type="ECO:0000256" key="1">
    <source>
        <dbReference type="ARBA" id="ARBA00023015"/>
    </source>
</evidence>
<keyword evidence="2" id="KW-0731">Sigma factor</keyword>